<organism evidence="1 2">
    <name type="scientific">Reinekea blandensis MED297</name>
    <dbReference type="NCBI Taxonomy" id="314283"/>
    <lineage>
        <taxon>Bacteria</taxon>
        <taxon>Pseudomonadati</taxon>
        <taxon>Pseudomonadota</taxon>
        <taxon>Gammaproteobacteria</taxon>
        <taxon>Oceanospirillales</taxon>
        <taxon>Saccharospirillaceae</taxon>
        <taxon>Reinekea</taxon>
    </lineage>
</organism>
<proteinExistence type="predicted"/>
<sequence length="70" mass="7961">MIQSHHWVFDAVYIPAMTEFLTAETAVGAAELSGIDLLLYQGLDAFQHFIRPDHDNADVYAIAESLRQYY</sequence>
<dbReference type="InterPro" id="IPR036291">
    <property type="entry name" value="NAD(P)-bd_dom_sf"/>
</dbReference>
<dbReference type="SUPFAM" id="SSF51735">
    <property type="entry name" value="NAD(P)-binding Rossmann-fold domains"/>
    <property type="match status" value="1"/>
</dbReference>
<keyword evidence="2" id="KW-1185">Reference proteome</keyword>
<comment type="caution">
    <text evidence="1">The sequence shown here is derived from an EMBL/GenBank/DDBJ whole genome shotgun (WGS) entry which is preliminary data.</text>
</comment>
<dbReference type="AlphaFoldDB" id="A4BGY5"/>
<evidence type="ECO:0000313" key="2">
    <source>
        <dbReference type="Proteomes" id="UP000005953"/>
    </source>
</evidence>
<dbReference type="Gene3D" id="3.40.50.720">
    <property type="entry name" value="NAD(P)-binding Rossmann-like Domain"/>
    <property type="match status" value="1"/>
</dbReference>
<evidence type="ECO:0000313" key="1">
    <source>
        <dbReference type="EMBL" id="EAR08631.1"/>
    </source>
</evidence>
<reference evidence="1 2" key="1">
    <citation type="submission" date="2006-02" db="EMBL/GenBank/DDBJ databases">
        <authorList>
            <person name="Pinhassi J."/>
            <person name="Pedros-Alio C."/>
            <person name="Ferriera S."/>
            <person name="Johnson J."/>
            <person name="Kravitz S."/>
            <person name="Halpern A."/>
            <person name="Remington K."/>
            <person name="Beeson K."/>
            <person name="Tran B."/>
            <person name="Rogers Y.-H."/>
            <person name="Friedman R."/>
            <person name="Venter J.C."/>
        </authorList>
    </citation>
    <scope>NUCLEOTIDE SEQUENCE [LARGE SCALE GENOMIC DNA]</scope>
    <source>
        <strain evidence="1 2">MED297</strain>
    </source>
</reference>
<dbReference type="HOGENOM" id="CLU_2755022_0_0_6"/>
<gene>
    <name evidence="1" type="ORF">MED297_02965</name>
</gene>
<dbReference type="EMBL" id="AAOE01000018">
    <property type="protein sequence ID" value="EAR08631.1"/>
    <property type="molecule type" value="Genomic_DNA"/>
</dbReference>
<name>A4BGY5_9GAMM</name>
<accession>A4BGY5</accession>
<protein>
    <submittedName>
        <fullName evidence="1">Uncharacterized protein</fullName>
    </submittedName>
</protein>
<dbReference type="Proteomes" id="UP000005953">
    <property type="component" value="Unassembled WGS sequence"/>
</dbReference>
<dbReference type="STRING" id="314283.MED297_02965"/>